<evidence type="ECO:0000313" key="1">
    <source>
        <dbReference type="EMBL" id="MDT0552200.1"/>
    </source>
</evidence>
<dbReference type="RefSeq" id="WP_311592038.1">
    <property type="nucleotide sequence ID" value="NZ_JAVRHV010000001.1"/>
</dbReference>
<comment type="caution">
    <text evidence="1">The sequence shown here is derived from an EMBL/GenBank/DDBJ whole genome shotgun (WGS) entry which is preliminary data.</text>
</comment>
<organism evidence="1 2">
    <name type="scientific">Urechidicola vernalis</name>
    <dbReference type="NCBI Taxonomy" id="3075600"/>
    <lineage>
        <taxon>Bacteria</taxon>
        <taxon>Pseudomonadati</taxon>
        <taxon>Bacteroidota</taxon>
        <taxon>Flavobacteriia</taxon>
        <taxon>Flavobacteriales</taxon>
        <taxon>Flavobacteriaceae</taxon>
        <taxon>Urechidicola</taxon>
    </lineage>
</organism>
<accession>A0ABU2Y210</accession>
<dbReference type="Proteomes" id="UP001252186">
    <property type="component" value="Unassembled WGS sequence"/>
</dbReference>
<protein>
    <submittedName>
        <fullName evidence="1">DUF2141 domain-containing protein</fullName>
    </submittedName>
</protein>
<name>A0ABU2Y210_9FLAO</name>
<dbReference type="EMBL" id="JAVRHV010000001">
    <property type="protein sequence ID" value="MDT0552200.1"/>
    <property type="molecule type" value="Genomic_DNA"/>
</dbReference>
<reference evidence="1 2" key="1">
    <citation type="submission" date="2023-09" db="EMBL/GenBank/DDBJ databases">
        <authorList>
            <person name="Rey-Velasco X."/>
        </authorList>
    </citation>
    <scope>NUCLEOTIDE SEQUENCE [LARGE SCALE GENOMIC DNA]</scope>
    <source>
        <strain evidence="1 2">P050</strain>
    </source>
</reference>
<proteinExistence type="predicted"/>
<gene>
    <name evidence="1" type="ORF">RM519_02975</name>
</gene>
<dbReference type="Pfam" id="PF09912">
    <property type="entry name" value="DUF2141"/>
    <property type="match status" value="1"/>
</dbReference>
<sequence length="148" mass="16585">MIRVVLTIVMSMSALFGFSQDSNSTKSFNNVEVAINDISTDKGTIYYMIFDSEESFNKRNALKSSYSKITNGKTTTSFSGLPNGNYAVLCFHDVNDNQQMDLLESVIPKEQYGVSNNVFNFGPPSFDEAKFEVNNTNLTFEIELIQVL</sequence>
<evidence type="ECO:0000313" key="2">
    <source>
        <dbReference type="Proteomes" id="UP001252186"/>
    </source>
</evidence>
<keyword evidence="2" id="KW-1185">Reference proteome</keyword>
<dbReference type="InterPro" id="IPR018673">
    <property type="entry name" value="DUF2141"/>
</dbReference>